<gene>
    <name evidence="1" type="ORF">SAMN05216178_6946</name>
</gene>
<organism evidence="1 2">
    <name type="scientific">Pseudomonas saponiphila</name>
    <dbReference type="NCBI Taxonomy" id="556534"/>
    <lineage>
        <taxon>Bacteria</taxon>
        <taxon>Pseudomonadati</taxon>
        <taxon>Pseudomonadota</taxon>
        <taxon>Gammaproteobacteria</taxon>
        <taxon>Pseudomonadales</taxon>
        <taxon>Pseudomonadaceae</taxon>
        <taxon>Pseudomonas</taxon>
    </lineage>
</organism>
<sequence>MEAFKEIPNEQIIDYLVQRIGHMAAEYDNNLFNLMRKFAPEHYDGGLWEVREYPNGAFAYVLPEDTIVPRVHSLNQTPVSCSLEALSVAANLFQLSFLVEAAAEHNDFEMAERFRLYYDALYDVVFGRRNFMVENNAPRKPTEEELNAPRLSFPESDAISALID</sequence>
<evidence type="ECO:0008006" key="3">
    <source>
        <dbReference type="Google" id="ProtNLM"/>
    </source>
</evidence>
<evidence type="ECO:0000313" key="2">
    <source>
        <dbReference type="Proteomes" id="UP000198982"/>
    </source>
</evidence>
<dbReference type="EMBL" id="FNTJ01000003">
    <property type="protein sequence ID" value="SED36318.1"/>
    <property type="molecule type" value="Genomic_DNA"/>
</dbReference>
<name>A0A1H5A337_9PSED</name>
<dbReference type="InterPro" id="IPR042297">
    <property type="entry name" value="Antirestriction_sf"/>
</dbReference>
<keyword evidence="2" id="KW-1185">Reference proteome</keyword>
<dbReference type="RefSeq" id="WP_092320905.1">
    <property type="nucleotide sequence ID" value="NZ_FNTJ01000003.1"/>
</dbReference>
<evidence type="ECO:0000313" key="1">
    <source>
        <dbReference type="EMBL" id="SED36318.1"/>
    </source>
</evidence>
<reference evidence="2" key="1">
    <citation type="submission" date="2016-10" db="EMBL/GenBank/DDBJ databases">
        <authorList>
            <person name="Varghese N."/>
            <person name="Submissions S."/>
        </authorList>
    </citation>
    <scope>NUCLEOTIDE SEQUENCE [LARGE SCALE GENOMIC DNA]</scope>
    <source>
        <strain evidence="2">DSM 9751</strain>
    </source>
</reference>
<dbReference type="AlphaFoldDB" id="A0A1H5A337"/>
<dbReference type="Gene3D" id="3.30.70.3580">
    <property type="entry name" value="Antirestriction protein"/>
    <property type="match status" value="1"/>
</dbReference>
<accession>A0A1H5A337</accession>
<proteinExistence type="predicted"/>
<dbReference type="Proteomes" id="UP000198982">
    <property type="component" value="Unassembled WGS sequence"/>
</dbReference>
<protein>
    <recommendedName>
        <fullName evidence="3">Antirestriction protein</fullName>
    </recommendedName>
</protein>